<dbReference type="EC" id="2.7.9.-" evidence="2"/>
<dbReference type="GO" id="GO:0005524">
    <property type="term" value="F:ATP binding"/>
    <property type="evidence" value="ECO:0007669"/>
    <property type="project" value="InterPro"/>
</dbReference>
<accession>J9CW52</accession>
<dbReference type="InterPro" id="IPR010121">
    <property type="entry name" value="Pyruvate_phosphate_dikinase"/>
</dbReference>
<dbReference type="GO" id="GO:0016301">
    <property type="term" value="F:kinase activity"/>
    <property type="evidence" value="ECO:0007669"/>
    <property type="project" value="UniProtKB-KW"/>
</dbReference>
<keyword evidence="2" id="KW-0418">Kinase</keyword>
<sequence>MGKKKYLYLFSEGNKDMREILGGKGANLAEMTNAGMPVPQGFTISTEACTQYYKDGRQINDEIMADIYEYIGKMEEITGKKFGDVNNPLLVSVRSGARASMPGMMDTILNLGLNDESVEGLATLTGNPRFAYDSYRRFVQMFSDVVMEMSKSDFEQIIDEVKAAKGVTQDIELDAEDMKGLVAKFKALYKEKMGTDFPSDPKVQLIEAVKAVFRSWDNPRANVYRRMNEIPYDWGTAVNVQAMAFGNSGENSGT</sequence>
<protein>
    <submittedName>
        <fullName evidence="2">Pyruvate, phosphate dikinase</fullName>
        <ecNumber evidence="2">2.7.9.-</ecNumber>
    </submittedName>
</protein>
<dbReference type="Gene3D" id="1.20.80.30">
    <property type="match status" value="1"/>
</dbReference>
<keyword evidence="2" id="KW-0808">Transferase</keyword>
<gene>
    <name evidence="2" type="ORF">EVA_07416</name>
</gene>
<feature type="domain" description="Pyruvate phosphate dikinase AMP/ATP-binding" evidence="1">
    <location>
        <begin position="61"/>
        <end position="252"/>
    </location>
</feature>
<evidence type="ECO:0000313" key="2">
    <source>
        <dbReference type="EMBL" id="EJX04476.1"/>
    </source>
</evidence>
<reference evidence="2" key="1">
    <citation type="journal article" date="2012" name="PLoS ONE">
        <title>Gene sets for utilization of primary and secondary nutrition supplies in the distal gut of endangered iberian lynx.</title>
        <authorList>
            <person name="Alcaide M."/>
            <person name="Messina E."/>
            <person name="Richter M."/>
            <person name="Bargiela R."/>
            <person name="Peplies J."/>
            <person name="Huws S.A."/>
            <person name="Newbold C.J."/>
            <person name="Golyshin P.N."/>
            <person name="Simon M.A."/>
            <person name="Lopez G."/>
            <person name="Yakimov M.M."/>
            <person name="Ferrer M."/>
        </authorList>
    </citation>
    <scope>NUCLEOTIDE SEQUENCE</scope>
</reference>
<keyword evidence="2" id="KW-0670">Pyruvate</keyword>
<evidence type="ECO:0000259" key="1">
    <source>
        <dbReference type="Pfam" id="PF01326"/>
    </source>
</evidence>
<dbReference type="Gene3D" id="3.30.1490.20">
    <property type="entry name" value="ATP-grasp fold, A domain"/>
    <property type="match status" value="1"/>
</dbReference>
<dbReference type="PANTHER" id="PTHR22931">
    <property type="entry name" value="PHOSPHOENOLPYRUVATE DIKINASE-RELATED"/>
    <property type="match status" value="1"/>
</dbReference>
<dbReference type="GO" id="GO:0050242">
    <property type="term" value="F:pyruvate, phosphate dikinase activity"/>
    <property type="evidence" value="ECO:0007669"/>
    <property type="project" value="InterPro"/>
</dbReference>
<dbReference type="InterPro" id="IPR002192">
    <property type="entry name" value="PPDK_AMP/ATP-bd"/>
</dbReference>
<proteinExistence type="predicted"/>
<comment type="caution">
    <text evidence="2">The sequence shown here is derived from an EMBL/GenBank/DDBJ whole genome shotgun (WGS) entry which is preliminary data.</text>
</comment>
<dbReference type="Pfam" id="PF01326">
    <property type="entry name" value="PPDK_N"/>
    <property type="match status" value="1"/>
</dbReference>
<dbReference type="SUPFAM" id="SSF56059">
    <property type="entry name" value="Glutathione synthetase ATP-binding domain-like"/>
    <property type="match status" value="1"/>
</dbReference>
<dbReference type="AlphaFoldDB" id="J9CW52"/>
<dbReference type="InterPro" id="IPR013815">
    <property type="entry name" value="ATP_grasp_subdomain_1"/>
</dbReference>
<dbReference type="PANTHER" id="PTHR22931:SF9">
    <property type="entry name" value="PYRUVATE, PHOSPHATE DIKINASE 1, CHLOROPLASTIC"/>
    <property type="match status" value="1"/>
</dbReference>
<feature type="non-terminal residue" evidence="2">
    <location>
        <position position="254"/>
    </location>
</feature>
<dbReference type="EMBL" id="AMCI01001794">
    <property type="protein sequence ID" value="EJX04476.1"/>
    <property type="molecule type" value="Genomic_DNA"/>
</dbReference>
<name>J9CW52_9ZZZZ</name>
<organism evidence="2">
    <name type="scientific">gut metagenome</name>
    <dbReference type="NCBI Taxonomy" id="749906"/>
    <lineage>
        <taxon>unclassified sequences</taxon>
        <taxon>metagenomes</taxon>
        <taxon>organismal metagenomes</taxon>
    </lineage>
</organism>